<evidence type="ECO:0000313" key="1">
    <source>
        <dbReference type="EMBL" id="CAP51679.1"/>
    </source>
</evidence>
<dbReference type="HOGENOM" id="CLU_2739080_0_0_6"/>
<dbReference type="KEGG" id="xca:xcc-b100_2324"/>
<evidence type="ECO:0000313" key="2">
    <source>
        <dbReference type="Proteomes" id="UP000001188"/>
    </source>
</evidence>
<accession>B0RT93</accession>
<dbReference type="EMBL" id="AM920689">
    <property type="protein sequence ID" value="CAP51679.1"/>
    <property type="molecule type" value="Genomic_DNA"/>
</dbReference>
<organism evidence="1 2">
    <name type="scientific">Xanthomonas campestris pv. campestris (strain B100)</name>
    <dbReference type="NCBI Taxonomy" id="509169"/>
    <lineage>
        <taxon>Bacteria</taxon>
        <taxon>Pseudomonadati</taxon>
        <taxon>Pseudomonadota</taxon>
        <taxon>Gammaproteobacteria</taxon>
        <taxon>Lysobacterales</taxon>
        <taxon>Lysobacteraceae</taxon>
        <taxon>Xanthomonas</taxon>
    </lineage>
</organism>
<dbReference type="Proteomes" id="UP000001188">
    <property type="component" value="Chromosome"/>
</dbReference>
<reference evidence="1 2" key="1">
    <citation type="journal article" date="2008" name="J. Biotechnol.">
        <title>The genome of Xanthomonas campestris pv. campestris B100 and its use for the reconstruction of metabolic pathways involved in xanthan biosynthesis.</title>
        <authorList>
            <person name="Vorholter F.J."/>
            <person name="Schneiker S."/>
            <person name="Goesmann A."/>
            <person name="Krause L."/>
            <person name="Bekel T."/>
            <person name="Kaiser O."/>
            <person name="Linke B."/>
            <person name="Patschkowski T."/>
            <person name="Ruckert C."/>
            <person name="Schmid J."/>
            <person name="Sidhu V.K."/>
            <person name="Sieber V."/>
            <person name="Tauch A."/>
            <person name="Watt S.A."/>
            <person name="Weisshaar B."/>
            <person name="Becker A."/>
            <person name="Niehaus K."/>
            <person name="Puhler A."/>
        </authorList>
    </citation>
    <scope>NUCLEOTIDE SEQUENCE [LARGE SCALE GENOMIC DNA]</scope>
    <source>
        <strain evidence="1 2">B100</strain>
    </source>
</reference>
<sequence>MPLSSVVKITLSRDRYQREVLIQPSGFCSEARIPLSRDTMRHFFRETKKGCLSNQWSWRQSSFNWCNGFCI</sequence>
<protein>
    <submittedName>
        <fullName evidence="1">Uncharacterized protein</fullName>
    </submittedName>
</protein>
<dbReference type="AlphaFoldDB" id="B0RT93"/>
<name>B0RT93_XANCB</name>
<proteinExistence type="predicted"/>
<gene>
    <name evidence="1" type="ORF">XCCB100_2324</name>
</gene>